<organism evidence="4 5">
    <name type="scientific">Soehngenia longivitae</name>
    <dbReference type="NCBI Taxonomy" id="2562294"/>
    <lineage>
        <taxon>Bacteria</taxon>
        <taxon>Bacillati</taxon>
        <taxon>Bacillota</taxon>
        <taxon>Tissierellia</taxon>
        <taxon>Tissierellales</taxon>
        <taxon>Tissierellaceae</taxon>
        <taxon>Soehngenia</taxon>
    </lineage>
</organism>
<dbReference type="RefSeq" id="WP_135271001.1">
    <property type="nucleotide sequence ID" value="NZ_SRIB01000006.1"/>
</dbReference>
<dbReference type="GO" id="GO:0016491">
    <property type="term" value="F:oxidoreductase activity"/>
    <property type="evidence" value="ECO:0007669"/>
    <property type="project" value="InterPro"/>
</dbReference>
<evidence type="ECO:0000313" key="4">
    <source>
        <dbReference type="EMBL" id="TFZ40228.1"/>
    </source>
</evidence>
<dbReference type="InterPro" id="IPR029039">
    <property type="entry name" value="Flavoprotein-like_sf"/>
</dbReference>
<dbReference type="EMBL" id="SRIB01000006">
    <property type="protein sequence ID" value="TFZ40228.1"/>
    <property type="molecule type" value="Genomic_DNA"/>
</dbReference>
<keyword evidence="2" id="KW-0288">FMN</keyword>
<keyword evidence="1" id="KW-0285">Flavoprotein</keyword>
<reference evidence="4 5" key="1">
    <citation type="submission" date="2019-03" db="EMBL/GenBank/DDBJ databases">
        <title>Draft genome sequence data and analysis of a Fermenting Bacterium, Soehngenia longevitae strain 1933PT, isolated from petroleum reservoir in Azerbaijan.</title>
        <authorList>
            <person name="Grouzdev D.S."/>
            <person name="Bidzhieva S.K."/>
            <person name="Sokolova D.S."/>
            <person name="Tourova T.P."/>
            <person name="Poltaraus A.B."/>
            <person name="Nazina T.N."/>
        </authorList>
    </citation>
    <scope>NUCLEOTIDE SEQUENCE [LARGE SCALE GENOMIC DNA]</scope>
    <source>
        <strain evidence="4 5">1933P</strain>
    </source>
</reference>
<evidence type="ECO:0000256" key="1">
    <source>
        <dbReference type="ARBA" id="ARBA00022630"/>
    </source>
</evidence>
<dbReference type="Proteomes" id="UP000298381">
    <property type="component" value="Unassembled WGS sequence"/>
</dbReference>
<dbReference type="SUPFAM" id="SSF52218">
    <property type="entry name" value="Flavoproteins"/>
    <property type="match status" value="1"/>
</dbReference>
<dbReference type="AlphaFoldDB" id="A0A4Z0D443"/>
<name>A0A4Z0D443_9FIRM</name>
<evidence type="ECO:0000256" key="2">
    <source>
        <dbReference type="ARBA" id="ARBA00022643"/>
    </source>
</evidence>
<dbReference type="InterPro" id="IPR005025">
    <property type="entry name" value="FMN_Rdtase-like_dom"/>
</dbReference>
<feature type="domain" description="NADPH-dependent FMN reductase-like" evidence="3">
    <location>
        <begin position="163"/>
        <end position="316"/>
    </location>
</feature>
<sequence length="349" mass="39796">MKENILLIPSEPSKMLFKMIESAIEDNDIIKISELTHNEDLRNKNILLAIELNSIGTNNNLNSMLDKLTQMSFNSLINSKASILIHSNYNNFTKTYAQQVIYLMNRLGCRFPGRPIVEANENLDNFIAMQKIYNLPLEEILLMKSQELGRKLFSEQEFFRNKNIVAIHSSNKETSNTLMLWDMVKDNLKDLYVKDINLGNGNIIDCRGCGYKTCKYFGKQSKCYYGGIIVEEVYPSILDSSTIVFLCPNYNDMLTANIVATINRLTALFRKTKFYDKRIFGVVVSGYSGSDALSKQLISSLNINKTFELPPYFSLEMTANDPGYINKIPNVQTTAKNFAEIIKRDLLLS</sequence>
<evidence type="ECO:0000313" key="5">
    <source>
        <dbReference type="Proteomes" id="UP000298381"/>
    </source>
</evidence>
<gene>
    <name evidence="4" type="ORF">E4100_05290</name>
</gene>
<comment type="caution">
    <text evidence="4">The sequence shown here is derived from an EMBL/GenBank/DDBJ whole genome shotgun (WGS) entry which is preliminary data.</text>
</comment>
<dbReference type="OrthoDB" id="1705236at2"/>
<dbReference type="Pfam" id="PF03358">
    <property type="entry name" value="FMN_red"/>
    <property type="match status" value="1"/>
</dbReference>
<proteinExistence type="predicted"/>
<protein>
    <submittedName>
        <fullName evidence="4">NADPH-dependent oxidoreductase</fullName>
    </submittedName>
</protein>
<dbReference type="InterPro" id="IPR051796">
    <property type="entry name" value="ISF_SsuE-like"/>
</dbReference>
<dbReference type="PANTHER" id="PTHR43278:SF4">
    <property type="entry name" value="NAD(P)H-DEPENDENT FMN-CONTAINING OXIDOREDUCTASE YWQN-RELATED"/>
    <property type="match status" value="1"/>
</dbReference>
<accession>A0A4Z0D443</accession>
<dbReference type="PANTHER" id="PTHR43278">
    <property type="entry name" value="NAD(P)H-DEPENDENT FMN-CONTAINING OXIDOREDUCTASE YWQN-RELATED"/>
    <property type="match status" value="1"/>
</dbReference>
<keyword evidence="5" id="KW-1185">Reference proteome</keyword>
<evidence type="ECO:0000259" key="3">
    <source>
        <dbReference type="Pfam" id="PF03358"/>
    </source>
</evidence>
<dbReference type="Gene3D" id="3.40.50.360">
    <property type="match status" value="1"/>
</dbReference>